<dbReference type="AlphaFoldDB" id="A0A1T4Y9U1"/>
<gene>
    <name evidence="2" type="ORF">SAMN02745166_02795</name>
</gene>
<evidence type="ECO:0000259" key="1">
    <source>
        <dbReference type="Pfam" id="PF25191"/>
    </source>
</evidence>
<accession>A0A1T4Y9U1</accession>
<reference evidence="3" key="1">
    <citation type="submission" date="2017-02" db="EMBL/GenBank/DDBJ databases">
        <authorList>
            <person name="Varghese N."/>
            <person name="Submissions S."/>
        </authorList>
    </citation>
    <scope>NUCLEOTIDE SEQUENCE [LARGE SCALE GENOMIC DNA]</scope>
    <source>
        <strain evidence="3">ATCC 700200</strain>
    </source>
</reference>
<protein>
    <recommendedName>
        <fullName evidence="1">DUF7832 domain-containing protein</fullName>
    </recommendedName>
</protein>
<dbReference type="EMBL" id="FUYE01000008">
    <property type="protein sequence ID" value="SKA98549.1"/>
    <property type="molecule type" value="Genomic_DNA"/>
</dbReference>
<dbReference type="STRING" id="48467.SAMN02745166_02795"/>
<evidence type="ECO:0000313" key="3">
    <source>
        <dbReference type="Proteomes" id="UP000190774"/>
    </source>
</evidence>
<dbReference type="RefSeq" id="WP_078813965.1">
    <property type="nucleotide sequence ID" value="NZ_FUYE01000008.1"/>
</dbReference>
<organism evidence="2 3">
    <name type="scientific">Prosthecobacter debontii</name>
    <dbReference type="NCBI Taxonomy" id="48467"/>
    <lineage>
        <taxon>Bacteria</taxon>
        <taxon>Pseudomonadati</taxon>
        <taxon>Verrucomicrobiota</taxon>
        <taxon>Verrucomicrobiia</taxon>
        <taxon>Verrucomicrobiales</taxon>
        <taxon>Verrucomicrobiaceae</taxon>
        <taxon>Prosthecobacter</taxon>
    </lineage>
</organism>
<dbReference type="Proteomes" id="UP000190774">
    <property type="component" value="Unassembled WGS sequence"/>
</dbReference>
<feature type="domain" description="DUF7832" evidence="1">
    <location>
        <begin position="2"/>
        <end position="116"/>
    </location>
</feature>
<proteinExistence type="predicted"/>
<dbReference type="InterPro" id="IPR057154">
    <property type="entry name" value="DUF7832"/>
</dbReference>
<dbReference type="Pfam" id="PF25191">
    <property type="entry name" value="DUF7832"/>
    <property type="match status" value="1"/>
</dbReference>
<name>A0A1T4Y9U1_9BACT</name>
<evidence type="ECO:0000313" key="2">
    <source>
        <dbReference type="EMBL" id="SKA98549.1"/>
    </source>
</evidence>
<dbReference type="OrthoDB" id="4827574at2"/>
<sequence>MKYDDTSWHSGGKFPEDLPPEAGATHTGMFVAWALLSGLAGDVHIEDFPESIPMLRDRTVTPGAFFLSSCDGKFTDEDLNDEGNAFTASYFDFETGKYLCDYGDMLGRQLPELYYVADTWDNFDLLKPIIDQRYANWKAAKD</sequence>
<keyword evidence="3" id="KW-1185">Reference proteome</keyword>